<dbReference type="Pfam" id="PF13231">
    <property type="entry name" value="PMT_2"/>
    <property type="match status" value="1"/>
</dbReference>
<evidence type="ECO:0000313" key="11">
    <source>
        <dbReference type="Proteomes" id="UP000177349"/>
    </source>
</evidence>
<organism evidence="10 11">
    <name type="scientific">Candidatus Komeilibacteria bacterium RIFCSPLOWO2_01_FULL_53_11</name>
    <dbReference type="NCBI Taxonomy" id="1798552"/>
    <lineage>
        <taxon>Bacteria</taxon>
        <taxon>Candidatus Komeiliibacteriota</taxon>
    </lineage>
</organism>
<comment type="caution">
    <text evidence="10">The sequence shown here is derived from an EMBL/GenBank/DDBJ whole genome shotgun (WGS) entry which is preliminary data.</text>
</comment>
<dbReference type="AlphaFoldDB" id="A0A1G2BUN6"/>
<keyword evidence="5 8" id="KW-0812">Transmembrane</keyword>
<evidence type="ECO:0000313" key="10">
    <source>
        <dbReference type="EMBL" id="OGY92874.1"/>
    </source>
</evidence>
<reference evidence="10 11" key="1">
    <citation type="journal article" date="2016" name="Nat. Commun.">
        <title>Thousands of microbial genomes shed light on interconnected biogeochemical processes in an aquifer system.</title>
        <authorList>
            <person name="Anantharaman K."/>
            <person name="Brown C.T."/>
            <person name="Hug L.A."/>
            <person name="Sharon I."/>
            <person name="Castelle C.J."/>
            <person name="Probst A.J."/>
            <person name="Thomas B.C."/>
            <person name="Singh A."/>
            <person name="Wilkins M.J."/>
            <person name="Karaoz U."/>
            <person name="Brodie E.L."/>
            <person name="Williams K.H."/>
            <person name="Hubbard S.S."/>
            <person name="Banfield J.F."/>
        </authorList>
    </citation>
    <scope>NUCLEOTIDE SEQUENCE [LARGE SCALE GENOMIC DNA]</scope>
</reference>
<evidence type="ECO:0000256" key="2">
    <source>
        <dbReference type="ARBA" id="ARBA00022475"/>
    </source>
</evidence>
<name>A0A1G2BUN6_9BACT</name>
<evidence type="ECO:0000256" key="4">
    <source>
        <dbReference type="ARBA" id="ARBA00022679"/>
    </source>
</evidence>
<evidence type="ECO:0000256" key="8">
    <source>
        <dbReference type="SAM" id="Phobius"/>
    </source>
</evidence>
<dbReference type="GO" id="GO:0010041">
    <property type="term" value="P:response to iron(III) ion"/>
    <property type="evidence" value="ECO:0007669"/>
    <property type="project" value="TreeGrafter"/>
</dbReference>
<feature type="transmembrane region" description="Helical" evidence="8">
    <location>
        <begin position="12"/>
        <end position="30"/>
    </location>
</feature>
<dbReference type="Proteomes" id="UP000177349">
    <property type="component" value="Unassembled WGS sequence"/>
</dbReference>
<keyword evidence="3" id="KW-0328">Glycosyltransferase</keyword>
<dbReference type="GO" id="GO:0016763">
    <property type="term" value="F:pentosyltransferase activity"/>
    <property type="evidence" value="ECO:0007669"/>
    <property type="project" value="TreeGrafter"/>
</dbReference>
<proteinExistence type="predicted"/>
<dbReference type="PANTHER" id="PTHR33908:SF3">
    <property type="entry name" value="UNDECAPRENYL PHOSPHATE-ALPHA-4-AMINO-4-DEOXY-L-ARABINOSE ARABINOSYL TRANSFERASE"/>
    <property type="match status" value="1"/>
</dbReference>
<dbReference type="PANTHER" id="PTHR33908">
    <property type="entry name" value="MANNOSYLTRANSFERASE YKCB-RELATED"/>
    <property type="match status" value="1"/>
</dbReference>
<dbReference type="InterPro" id="IPR050297">
    <property type="entry name" value="LipidA_mod_glycosyltrf_83"/>
</dbReference>
<feature type="transmembrane region" description="Helical" evidence="8">
    <location>
        <begin position="211"/>
        <end position="229"/>
    </location>
</feature>
<evidence type="ECO:0000256" key="5">
    <source>
        <dbReference type="ARBA" id="ARBA00022692"/>
    </source>
</evidence>
<evidence type="ECO:0000256" key="1">
    <source>
        <dbReference type="ARBA" id="ARBA00004651"/>
    </source>
</evidence>
<gene>
    <name evidence="10" type="ORF">A3B31_01910</name>
</gene>
<feature type="transmembrane region" description="Helical" evidence="8">
    <location>
        <begin position="270"/>
        <end position="291"/>
    </location>
</feature>
<keyword evidence="6 8" id="KW-1133">Transmembrane helix</keyword>
<feature type="domain" description="Glycosyltransferase RgtA/B/C/D-like" evidence="9">
    <location>
        <begin position="71"/>
        <end position="227"/>
    </location>
</feature>
<evidence type="ECO:0000259" key="9">
    <source>
        <dbReference type="Pfam" id="PF13231"/>
    </source>
</evidence>
<accession>A0A1G2BUN6</accession>
<feature type="transmembrane region" description="Helical" evidence="8">
    <location>
        <begin position="356"/>
        <end position="373"/>
    </location>
</feature>
<dbReference type="InterPro" id="IPR038731">
    <property type="entry name" value="RgtA/B/C-like"/>
</dbReference>
<dbReference type="EMBL" id="MHKN01000007">
    <property type="protein sequence ID" value="OGY92874.1"/>
    <property type="molecule type" value="Genomic_DNA"/>
</dbReference>
<evidence type="ECO:0000256" key="6">
    <source>
        <dbReference type="ARBA" id="ARBA00022989"/>
    </source>
</evidence>
<evidence type="ECO:0000256" key="3">
    <source>
        <dbReference type="ARBA" id="ARBA00022676"/>
    </source>
</evidence>
<feature type="transmembrane region" description="Helical" evidence="8">
    <location>
        <begin position="329"/>
        <end position="349"/>
    </location>
</feature>
<feature type="transmembrane region" description="Helical" evidence="8">
    <location>
        <begin position="144"/>
        <end position="161"/>
    </location>
</feature>
<evidence type="ECO:0000256" key="7">
    <source>
        <dbReference type="ARBA" id="ARBA00023136"/>
    </source>
</evidence>
<protein>
    <recommendedName>
        <fullName evidence="9">Glycosyltransferase RgtA/B/C/D-like domain-containing protein</fullName>
    </recommendedName>
</protein>
<feature type="transmembrane region" description="Helical" evidence="8">
    <location>
        <begin position="91"/>
        <end position="112"/>
    </location>
</feature>
<feature type="transmembrane region" description="Helical" evidence="8">
    <location>
        <begin position="303"/>
        <end position="323"/>
    </location>
</feature>
<keyword evidence="7 8" id="KW-0472">Membrane</keyword>
<feature type="transmembrane region" description="Helical" evidence="8">
    <location>
        <begin position="168"/>
        <end position="191"/>
    </location>
</feature>
<keyword evidence="4" id="KW-0808">Transferase</keyword>
<keyword evidence="2" id="KW-1003">Cell membrane</keyword>
<sequence>MLIVDRMQRGKLALFLCGFVFCIAVITYLWNLNTLPFVDYDEATYAQVSDHTQDSGDLLTLRRYGEPWFEKPPLYFWMSGVTTSIFGKHEYAYRLPSVVMALLALVFLWLIVRRLSGDALRASFATLVLLSWPFYYLAARQVRLDIPVIAMILASLAALVYGSRKQQWLIAVMPAIAFGFMLKSFIALLALPVLAVFSLVYREWRWLRSRYLWYGSAAALLIVVPWHAYEVQQWGSEFVSVYFGFHFFERAIGGIGQNAGFQLFAYVRQLWYYGQPWAIVTFGAVIAYGSLRVLRRQPTDRDRLLEASLVTMIVIVLLFGFAQTRILTYLLPAFPFAAIVIASAAAALWRSFRNRFVQVTVAILFVVAFGYSVSLGSGTDPRVISSMYSEWVPTQKAIGQIVRGSATPEAHFYIMEWPQHETLRYYSGKELEFVGFPPPEGFVLHAPWFLMLTNIHIPFFLDSDGSARKEYEHIEIRYASEGGQVFLFYGVEDTVL</sequence>
<comment type="subcellular location">
    <subcellularLocation>
        <location evidence="1">Cell membrane</location>
        <topology evidence="1">Multi-pass membrane protein</topology>
    </subcellularLocation>
</comment>
<dbReference type="GO" id="GO:0009103">
    <property type="term" value="P:lipopolysaccharide biosynthetic process"/>
    <property type="evidence" value="ECO:0007669"/>
    <property type="project" value="UniProtKB-ARBA"/>
</dbReference>
<dbReference type="GO" id="GO:0005886">
    <property type="term" value="C:plasma membrane"/>
    <property type="evidence" value="ECO:0007669"/>
    <property type="project" value="UniProtKB-SubCell"/>
</dbReference>